<organism evidence="1 2">
    <name type="scientific">Mediterraneibacter hominis</name>
    <dbReference type="NCBI Taxonomy" id="2763054"/>
    <lineage>
        <taxon>Bacteria</taxon>
        <taxon>Bacillati</taxon>
        <taxon>Bacillota</taxon>
        <taxon>Clostridia</taxon>
        <taxon>Lachnospirales</taxon>
        <taxon>Lachnospiraceae</taxon>
        <taxon>Mediterraneibacter</taxon>
    </lineage>
</organism>
<protein>
    <recommendedName>
        <fullName evidence="3">Nitric oxide reductase activation protein</fullName>
    </recommendedName>
</protein>
<name>A0A923LIY7_9FIRM</name>
<dbReference type="Proteomes" id="UP000652477">
    <property type="component" value="Unassembled WGS sequence"/>
</dbReference>
<comment type="caution">
    <text evidence="1">The sequence shown here is derived from an EMBL/GenBank/DDBJ whole genome shotgun (WGS) entry which is preliminary data.</text>
</comment>
<evidence type="ECO:0008006" key="3">
    <source>
        <dbReference type="Google" id="ProtNLM"/>
    </source>
</evidence>
<dbReference type="Gene3D" id="3.40.50.410">
    <property type="entry name" value="von Willebrand factor, type A domain"/>
    <property type="match status" value="1"/>
</dbReference>
<sequence length="575" mass="65641">MNYDIQEEKRAKNIIWTAAEDYSFEPLYLAFNQDNTADVYLNLIIGLVYKWYDKTEIEQLFHSLGTGQRELYEGIFWLGLENAAYEREVPLRPALKELRTEYAARNLKAMHKSASDVLLCALQRGRFCEILGKDSPLSGWKKELLSSLSYSAQLSSCEIIEKTKKIYQTYFRYIPHAPSKKSGSYFLQKVLPAFYSLGRVHSGFVRVHTSSVKETDSPAPAGAFVRQLGVLFQFTHLEREELSKKYVQACFGESMYPEQTVHKIEQSLCTGNHAGLHLLFTRASLMPLTACPEKFQKEIQTFRQQTILQKEKNIQYYRNALPLHHNSILRLSEKLSNALDSLTDEEVSRSYSGRLNTSQAWRAFCLDDNRIFTKKGEHLSAGFSVDLLLDASSSRKNCQESIAAQAYILAESLTHLHIPVQIYSYCSIRGYTVMRLYRTYQENKQNKDIFSYTAAGSNRDGLALRGAAHLMEESPCEKRLLIMLSDASPSDDRCAKEGPFYQNHEYTDSVGIQDTAKEVRNLKNRGIQVLGVFMGIEKDIPAAKEIFGRDFVRIQDIHYFADSVGNMLLHSLLSL</sequence>
<dbReference type="PANTHER" id="PTHR41248:SF1">
    <property type="entry name" value="NORD PROTEIN"/>
    <property type="match status" value="1"/>
</dbReference>
<accession>A0A923LIY7</accession>
<keyword evidence="2" id="KW-1185">Reference proteome</keyword>
<proteinExistence type="predicted"/>
<gene>
    <name evidence="1" type="ORF">H8S37_12250</name>
</gene>
<evidence type="ECO:0000313" key="1">
    <source>
        <dbReference type="EMBL" id="MBC5689692.1"/>
    </source>
</evidence>
<dbReference type="AlphaFoldDB" id="A0A923LIY7"/>
<dbReference type="EMBL" id="JACOPF010000002">
    <property type="protein sequence ID" value="MBC5689692.1"/>
    <property type="molecule type" value="Genomic_DNA"/>
</dbReference>
<dbReference type="RefSeq" id="WP_186876347.1">
    <property type="nucleotide sequence ID" value="NZ_JACOPF010000002.1"/>
</dbReference>
<dbReference type="SUPFAM" id="SSF53300">
    <property type="entry name" value="vWA-like"/>
    <property type="match status" value="1"/>
</dbReference>
<evidence type="ECO:0000313" key="2">
    <source>
        <dbReference type="Proteomes" id="UP000652477"/>
    </source>
</evidence>
<dbReference type="InterPro" id="IPR036465">
    <property type="entry name" value="vWFA_dom_sf"/>
</dbReference>
<reference evidence="1" key="1">
    <citation type="submission" date="2020-08" db="EMBL/GenBank/DDBJ databases">
        <title>Genome public.</title>
        <authorList>
            <person name="Liu C."/>
            <person name="Sun Q."/>
        </authorList>
    </citation>
    <scope>NUCLEOTIDE SEQUENCE</scope>
    <source>
        <strain evidence="1">NSJ-55</strain>
    </source>
</reference>
<dbReference type="PANTHER" id="PTHR41248">
    <property type="entry name" value="NORD PROTEIN"/>
    <property type="match status" value="1"/>
</dbReference>
<dbReference type="InterPro" id="IPR051928">
    <property type="entry name" value="NorD/CobT"/>
</dbReference>